<comment type="caution">
    <text evidence="1">The sequence shown here is derived from an EMBL/GenBank/DDBJ whole genome shotgun (WGS) entry which is preliminary data.</text>
</comment>
<keyword evidence="2" id="KW-1185">Reference proteome</keyword>
<dbReference type="EMBL" id="BSXS01012613">
    <property type="protein sequence ID" value="GMF02684.1"/>
    <property type="molecule type" value="Genomic_DNA"/>
</dbReference>
<sequence>MKEKLADPDVARLFENAFPNTLDTTILWHSPETKGKLPKTFISTGDIHAEWLRDSARQLSVYQPFIKHDPKLQELIKGAIIQQAEYIVKAPYCNAFQPPEDSGISRKPSAIDDVFPRPPWRYVFECKWELDSLASFLTLSNDYYDNSGDVSIFKTDEWVTAFEMVILILKRESTSTFDENGNVQRPPYTFQRDTKIGTETLPLNGVGNPVNYGTGLIRSAFRPSDDACTYQFFIPANAQLYTELTRVVPALIAAEYEGLADTAKKVAEQVKQGIEEHAVIDHKTFGKVYAYEIDGYGGLNFMDDANIPSLLSLPDMGFTDRDDPIYQNTRKM</sequence>
<dbReference type="Proteomes" id="UP001165064">
    <property type="component" value="Unassembled WGS sequence"/>
</dbReference>
<reference evidence="1" key="1">
    <citation type="submission" date="2023-04" db="EMBL/GenBank/DDBJ databases">
        <title>Ambrosiozyma monospora NBRC 10751.</title>
        <authorList>
            <person name="Ichikawa N."/>
            <person name="Sato H."/>
            <person name="Tonouchi N."/>
        </authorList>
    </citation>
    <scope>NUCLEOTIDE SEQUENCE</scope>
    <source>
        <strain evidence="1">NBRC 10751</strain>
    </source>
</reference>
<gene>
    <name evidence="1" type="ORF">Amon02_001153800</name>
</gene>
<evidence type="ECO:0000313" key="1">
    <source>
        <dbReference type="EMBL" id="GMF02684.1"/>
    </source>
</evidence>
<organism evidence="1 2">
    <name type="scientific">Ambrosiozyma monospora</name>
    <name type="common">Yeast</name>
    <name type="synonym">Endomycopsis monosporus</name>
    <dbReference type="NCBI Taxonomy" id="43982"/>
    <lineage>
        <taxon>Eukaryota</taxon>
        <taxon>Fungi</taxon>
        <taxon>Dikarya</taxon>
        <taxon>Ascomycota</taxon>
        <taxon>Saccharomycotina</taxon>
        <taxon>Pichiomycetes</taxon>
        <taxon>Pichiales</taxon>
        <taxon>Pichiaceae</taxon>
        <taxon>Ambrosiozyma</taxon>
    </lineage>
</organism>
<name>A0ACB5U6T5_AMBMO</name>
<feature type="non-terminal residue" evidence="1">
    <location>
        <position position="332"/>
    </location>
</feature>
<evidence type="ECO:0000313" key="2">
    <source>
        <dbReference type="Proteomes" id="UP001165064"/>
    </source>
</evidence>
<protein>
    <submittedName>
        <fullName evidence="1">Unnamed protein product</fullName>
    </submittedName>
</protein>
<proteinExistence type="predicted"/>
<accession>A0ACB5U6T5</accession>